<dbReference type="RefSeq" id="WP_063205005.1">
    <property type="nucleotide sequence ID" value="NZ_LUKD01000001.1"/>
</dbReference>
<protein>
    <submittedName>
        <fullName evidence="10">Lipoprotein ABC transporter permease</fullName>
    </submittedName>
</protein>
<dbReference type="Proteomes" id="UP000075799">
    <property type="component" value="Unassembled WGS sequence"/>
</dbReference>
<dbReference type="GO" id="GO:0044874">
    <property type="term" value="P:lipoprotein localization to outer membrane"/>
    <property type="evidence" value="ECO:0007669"/>
    <property type="project" value="TreeGrafter"/>
</dbReference>
<evidence type="ECO:0000313" key="11">
    <source>
        <dbReference type="Proteomes" id="UP000075799"/>
    </source>
</evidence>
<evidence type="ECO:0000256" key="1">
    <source>
        <dbReference type="ARBA" id="ARBA00004651"/>
    </source>
</evidence>
<comment type="caution">
    <text evidence="10">The sequence shown here is derived from an EMBL/GenBank/DDBJ whole genome shotgun (WGS) entry which is preliminary data.</text>
</comment>
<feature type="transmembrane region" description="Helical" evidence="7">
    <location>
        <begin position="268"/>
        <end position="291"/>
    </location>
</feature>
<evidence type="ECO:0000256" key="5">
    <source>
        <dbReference type="ARBA" id="ARBA00022989"/>
    </source>
</evidence>
<dbReference type="EMBL" id="LUKD01000001">
    <property type="protein sequence ID" value="KYG68308.1"/>
    <property type="molecule type" value="Genomic_DNA"/>
</dbReference>
<evidence type="ECO:0000259" key="9">
    <source>
        <dbReference type="Pfam" id="PF12704"/>
    </source>
</evidence>
<evidence type="ECO:0000313" key="10">
    <source>
        <dbReference type="EMBL" id="KYG68308.1"/>
    </source>
</evidence>
<feature type="domain" description="MacB-like periplasmic core" evidence="9">
    <location>
        <begin position="19"/>
        <end position="237"/>
    </location>
</feature>
<feature type="domain" description="ABC3 transporter permease C-terminal" evidence="8">
    <location>
        <begin position="272"/>
        <end position="395"/>
    </location>
</feature>
<comment type="similarity">
    <text evidence="2">Belongs to the ABC-4 integral membrane protein family. LolC/E subfamily.</text>
</comment>
<dbReference type="PANTHER" id="PTHR30489:SF0">
    <property type="entry name" value="LIPOPROTEIN-RELEASING SYSTEM TRANSMEMBRANE PROTEIN LOLE"/>
    <property type="match status" value="1"/>
</dbReference>
<dbReference type="GO" id="GO:0098797">
    <property type="term" value="C:plasma membrane protein complex"/>
    <property type="evidence" value="ECO:0007669"/>
    <property type="project" value="TreeGrafter"/>
</dbReference>
<keyword evidence="3" id="KW-1003">Cell membrane</keyword>
<proteinExistence type="inferred from homology"/>
<dbReference type="Pfam" id="PF02687">
    <property type="entry name" value="FtsX"/>
    <property type="match status" value="1"/>
</dbReference>
<feature type="transmembrane region" description="Helical" evidence="7">
    <location>
        <begin position="20"/>
        <end position="39"/>
    </location>
</feature>
<accession>A0A161PSR0</accession>
<gene>
    <name evidence="10" type="ORF">AZI87_03365</name>
</gene>
<evidence type="ECO:0000256" key="4">
    <source>
        <dbReference type="ARBA" id="ARBA00022692"/>
    </source>
</evidence>
<keyword evidence="4 7" id="KW-0812">Transmembrane</keyword>
<organism evidence="10 11">
    <name type="scientific">Bdellovibrio bacteriovorus</name>
    <dbReference type="NCBI Taxonomy" id="959"/>
    <lineage>
        <taxon>Bacteria</taxon>
        <taxon>Pseudomonadati</taxon>
        <taxon>Bdellovibrionota</taxon>
        <taxon>Bdellovibrionia</taxon>
        <taxon>Bdellovibrionales</taxon>
        <taxon>Pseudobdellovibrionaceae</taxon>
        <taxon>Bdellovibrio</taxon>
    </lineage>
</organism>
<dbReference type="OrthoDB" id="5288637at2"/>
<dbReference type="InterPro" id="IPR025857">
    <property type="entry name" value="MacB_PCD"/>
</dbReference>
<dbReference type="InterPro" id="IPR003838">
    <property type="entry name" value="ABC3_permease_C"/>
</dbReference>
<evidence type="ECO:0000256" key="7">
    <source>
        <dbReference type="SAM" id="Phobius"/>
    </source>
</evidence>
<keyword evidence="5 7" id="KW-1133">Transmembrane helix</keyword>
<dbReference type="PANTHER" id="PTHR30489">
    <property type="entry name" value="LIPOPROTEIN-RELEASING SYSTEM TRANSMEMBRANE PROTEIN LOLE"/>
    <property type="match status" value="1"/>
</dbReference>
<dbReference type="AlphaFoldDB" id="A0A161PSR0"/>
<feature type="transmembrane region" description="Helical" evidence="7">
    <location>
        <begin position="368"/>
        <end position="388"/>
    </location>
</feature>
<evidence type="ECO:0000259" key="8">
    <source>
        <dbReference type="Pfam" id="PF02687"/>
    </source>
</evidence>
<reference evidence="10 11" key="1">
    <citation type="submission" date="2016-03" db="EMBL/GenBank/DDBJ databases">
        <authorList>
            <person name="Ploux O."/>
        </authorList>
    </citation>
    <scope>NUCLEOTIDE SEQUENCE [LARGE SCALE GENOMIC DNA]</scope>
    <source>
        <strain evidence="10 11">EC13</strain>
    </source>
</reference>
<dbReference type="InterPro" id="IPR051447">
    <property type="entry name" value="Lipoprotein-release_system"/>
</dbReference>
<sequence length="402" mass="44633">MFELIKIAWRNLFRNPRRTLASLCTVALGAAGLLIYQGFNSGVMNQYRENVIHGYYGYGQVFPKNYFGKVHETPWKAWFENPEEIEKQIRSSSAVTQVFPRVSFYSFIVKGGITLGGKGEGVIPERENAFFTDMNFISGGNLQSVDEVILGKGLAESLDAKVGDTVTLLTQTVNNQLNGADLKVAGIFFTGKKVIDDSFYRVDLKQAHQLLDTNRIEMFSLATKGVEAWPQVEKDIHDANSNVEAIPFEILDKNYYQNSVDFLNAQFAFIRSIILVIVAMGIFNVISVGLLERAGEMGALRANGEKRSRLFRILLIENSLLGILGGFLGICLAVLVDKTLLRGGIPMPPAPGITRQFIVYLDIMAPHYVQALLLPMIATVLASLYPTVKLLKKSIPELLRST</sequence>
<evidence type="ECO:0000256" key="3">
    <source>
        <dbReference type="ARBA" id="ARBA00022475"/>
    </source>
</evidence>
<evidence type="ECO:0000256" key="6">
    <source>
        <dbReference type="ARBA" id="ARBA00023136"/>
    </source>
</evidence>
<feature type="transmembrane region" description="Helical" evidence="7">
    <location>
        <begin position="311"/>
        <end position="336"/>
    </location>
</feature>
<comment type="subcellular location">
    <subcellularLocation>
        <location evidence="1">Cell membrane</location>
        <topology evidence="1">Multi-pass membrane protein</topology>
    </subcellularLocation>
</comment>
<keyword evidence="10" id="KW-0449">Lipoprotein</keyword>
<keyword evidence="6 7" id="KW-0472">Membrane</keyword>
<evidence type="ECO:0000256" key="2">
    <source>
        <dbReference type="ARBA" id="ARBA00005236"/>
    </source>
</evidence>
<name>A0A161PSR0_BDEBC</name>
<dbReference type="Pfam" id="PF12704">
    <property type="entry name" value="MacB_PCD"/>
    <property type="match status" value="1"/>
</dbReference>